<dbReference type="Proteomes" id="UP000609726">
    <property type="component" value="Unassembled WGS sequence"/>
</dbReference>
<name>A0ABX0P4Y8_9BURK</name>
<feature type="compositionally biased region" description="Pro residues" evidence="1">
    <location>
        <begin position="1"/>
        <end position="11"/>
    </location>
</feature>
<protein>
    <submittedName>
        <fullName evidence="4">DUF4349 domain-containing protein</fullName>
    </submittedName>
</protein>
<keyword evidence="2" id="KW-0812">Transmembrane</keyword>
<evidence type="ECO:0000256" key="2">
    <source>
        <dbReference type="SAM" id="Phobius"/>
    </source>
</evidence>
<proteinExistence type="predicted"/>
<comment type="caution">
    <text evidence="4">The sequence shown here is derived from an EMBL/GenBank/DDBJ whole genome shotgun (WGS) entry which is preliminary data.</text>
</comment>
<dbReference type="EMBL" id="WHJH01000105">
    <property type="protein sequence ID" value="NHZ93875.1"/>
    <property type="molecule type" value="Genomic_DNA"/>
</dbReference>
<feature type="transmembrane region" description="Helical" evidence="2">
    <location>
        <begin position="324"/>
        <end position="348"/>
    </location>
</feature>
<feature type="domain" description="DUF4349" evidence="3">
    <location>
        <begin position="137"/>
        <end position="348"/>
    </location>
</feature>
<evidence type="ECO:0000313" key="4">
    <source>
        <dbReference type="EMBL" id="NHZ93875.1"/>
    </source>
</evidence>
<dbReference type="InterPro" id="IPR025645">
    <property type="entry name" value="DUF4349"/>
</dbReference>
<feature type="region of interest" description="Disordered" evidence="1">
    <location>
        <begin position="45"/>
        <end position="65"/>
    </location>
</feature>
<evidence type="ECO:0000259" key="3">
    <source>
        <dbReference type="Pfam" id="PF14257"/>
    </source>
</evidence>
<sequence>MQRRTTPPPPARRAHCDSGLPKQALSPPQVPPGCCCQHAGTGLTGGGPASAGRARPTRPRKPAPVSIRHAHDVIIPSTSIPCLPMKILLGIAAAFLLSACSQKMEVTGVGTPLGKNKLIEAGARKAAESSSASKTGRYIATRHKLVLEAPEADLHKHFAAIQAACVKLACVVLNTDQSQTRRYQSANATLSARIPPQAFDSFLKTMLEHGKLLKHERDSEDLTAQVIDVEAKIANLTALKARILDLLAKRTGNMDELLKAEKQLSETQTELDSIAGRRKALANQTGMTEVQLNLVAESLHAEENWAAPVAQATKESGHVLMSSLGVLITVAVAVLPWLLVAIPLFLWLRKLYRARKARRAQPAM</sequence>
<keyword evidence="2" id="KW-1133">Transmembrane helix</keyword>
<gene>
    <name evidence="4" type="ORF">F2P45_33485</name>
</gene>
<keyword evidence="2" id="KW-0472">Membrane</keyword>
<reference evidence="4 5" key="1">
    <citation type="submission" date="2019-10" db="EMBL/GenBank/DDBJ databases">
        <title>Taxonomy of Antarctic Massilia spp.: description of Massilia rubra sp. nov., Massilia aquatica sp. nov., Massilia mucilaginosa sp. nov., Massilia frigida sp. nov. isolated from streams, lakes and regoliths.</title>
        <authorList>
            <person name="Holochova P."/>
            <person name="Sedlacek I."/>
            <person name="Kralova S."/>
            <person name="Maslanova I."/>
            <person name="Busse H.-J."/>
            <person name="Stankova E."/>
            <person name="Vrbovska V."/>
            <person name="Kovarovic V."/>
            <person name="Bartak M."/>
            <person name="Svec P."/>
            <person name="Pantucek R."/>
        </authorList>
    </citation>
    <scope>NUCLEOTIDE SEQUENCE [LARGE SCALE GENOMIC DNA]</scope>
    <source>
        <strain evidence="4 5">CCM 8733</strain>
    </source>
</reference>
<evidence type="ECO:0000313" key="5">
    <source>
        <dbReference type="Proteomes" id="UP000609726"/>
    </source>
</evidence>
<evidence type="ECO:0000256" key="1">
    <source>
        <dbReference type="SAM" id="MobiDB-lite"/>
    </source>
</evidence>
<dbReference type="Pfam" id="PF14257">
    <property type="entry name" value="DUF4349"/>
    <property type="match status" value="1"/>
</dbReference>
<accession>A0ABX0P4Y8</accession>
<organism evidence="4 5">
    <name type="scientific">Massilia mucilaginosa</name>
    <dbReference type="NCBI Taxonomy" id="2609282"/>
    <lineage>
        <taxon>Bacteria</taxon>
        <taxon>Pseudomonadati</taxon>
        <taxon>Pseudomonadota</taxon>
        <taxon>Betaproteobacteria</taxon>
        <taxon>Burkholderiales</taxon>
        <taxon>Oxalobacteraceae</taxon>
        <taxon>Telluria group</taxon>
        <taxon>Massilia</taxon>
    </lineage>
</organism>
<keyword evidence="5" id="KW-1185">Reference proteome</keyword>
<feature type="region of interest" description="Disordered" evidence="1">
    <location>
        <begin position="1"/>
        <end position="24"/>
    </location>
</feature>